<feature type="region of interest" description="Disordered" evidence="1">
    <location>
        <begin position="790"/>
        <end position="822"/>
    </location>
</feature>
<organism evidence="3">
    <name type="scientific">Tanacetum cinerariifolium</name>
    <name type="common">Dalmatian daisy</name>
    <name type="synonym">Chrysanthemum cinerariifolium</name>
    <dbReference type="NCBI Taxonomy" id="118510"/>
    <lineage>
        <taxon>Eukaryota</taxon>
        <taxon>Viridiplantae</taxon>
        <taxon>Streptophyta</taxon>
        <taxon>Embryophyta</taxon>
        <taxon>Tracheophyta</taxon>
        <taxon>Spermatophyta</taxon>
        <taxon>Magnoliopsida</taxon>
        <taxon>eudicotyledons</taxon>
        <taxon>Gunneridae</taxon>
        <taxon>Pentapetalae</taxon>
        <taxon>asterids</taxon>
        <taxon>campanulids</taxon>
        <taxon>Asterales</taxon>
        <taxon>Asteraceae</taxon>
        <taxon>Asteroideae</taxon>
        <taxon>Anthemideae</taxon>
        <taxon>Anthemidinae</taxon>
        <taxon>Tanacetum</taxon>
    </lineage>
</organism>
<evidence type="ECO:0000259" key="2">
    <source>
        <dbReference type="Pfam" id="PF22936"/>
    </source>
</evidence>
<proteinExistence type="predicted"/>
<feature type="region of interest" description="Disordered" evidence="1">
    <location>
        <begin position="630"/>
        <end position="705"/>
    </location>
</feature>
<comment type="caution">
    <text evidence="3">The sequence shown here is derived from an EMBL/GenBank/DDBJ whole genome shotgun (WGS) entry which is preliminary data.</text>
</comment>
<feature type="region of interest" description="Disordered" evidence="1">
    <location>
        <begin position="870"/>
        <end position="889"/>
    </location>
</feature>
<name>A0A6L2M829_TANCI</name>
<evidence type="ECO:0000313" key="3">
    <source>
        <dbReference type="EMBL" id="GEU70091.1"/>
    </source>
</evidence>
<sequence>MHDNIMAAGSRDHPLMLATRRYPLWQSQFLRYIDTRPNEKEAIHLILTGILDEIYSTVDACQTAQKMWEAIERYKGKEIAKPFTPPSESASEEDNDPEQAQRTMNVAGAKENEWRKPKRVKDFAYHKEKMLLCKQAEKGVSLQAKQYDWLADIDEEIDEQELEAHYSNMEKIQEVPTADSGTNSEQLEQIVKLILFIVDSGCMKHMTGNLKLLCNFVEKYLGTVRFGLNLNLFLVHQFCDADLEVAFRKSTCFVRDLQGNDLLTVQVVSADQIVKTVSVKVSTVMYKLRLFVILNGDSLAPTRVIEGVVQPVAPTTAEQRLARKNELKAHAVLTKSKLVLITAAGSVSAVVPKPLVTRPRQAKTVVTKPPSPPRKNINHSPPLKIVLFLQKLLLLRLLWLMLLKETGHMIGNMSYLSDFEKLNGGYVAFGGNLKGGKISGKGKIKTGKFDFDDVYIVKELKFNLFSVSQMYDKKNIVLFTDTECLVLLPEFKLPDENQNTDDDTAIGGEKPEFKVYVSLSSSAQTKKHADKTKIEAKGKNVSAEADFTNLETTITVRPIPTTKVHKDHPVTQIIGDLSSATQTKKEPKRVHQALKDPSWIKAMQEELLQFKMQKEEVYVCQPLGFEDPDYPDKVSGSTSLPESFLRSRLHCPTKPDKDLSHTHRPSSPIIEDWVSNSEDDSEAEIPHNAPSFVQPTEQVKPPSRNRKACFVSKSLTHLIKDSNYYDKKVAQTHVRNHAQKGNHQQYARMTLLNPQRHVVPTTILTKSKLVPITAARQVTTAVSPTNVTRPRQAKTVVTKPRSPPKRNINRSPSPKASNFPPKVTAAKAPMVNVVKGVQGKWEWKPNCLILDHVSRQSSASMTLKRLDYNDSLGRSKHTSPKPSISPPRVYTAKPSTVIAARVNAANPSAVSATRVNAAKLSVVSAVRINAVKPSAVTAAQHNHTKMGNPQQALKDKGVIDSGCSKHMTGNISYLSDFEELNGGYVAFGGNPKGGKITGKGGKITGKGGKITGKGKGAKWRICLLCKRASV</sequence>
<feature type="domain" description="Retrovirus-related Pol polyprotein from transposon TNT 1-94-like beta-barrel" evidence="2">
    <location>
        <begin position="406"/>
        <end position="473"/>
    </location>
</feature>
<evidence type="ECO:0000256" key="1">
    <source>
        <dbReference type="SAM" id="MobiDB-lite"/>
    </source>
</evidence>
<reference evidence="3" key="1">
    <citation type="journal article" date="2019" name="Sci. Rep.">
        <title>Draft genome of Tanacetum cinerariifolium, the natural source of mosquito coil.</title>
        <authorList>
            <person name="Yamashiro T."/>
            <person name="Shiraishi A."/>
            <person name="Satake H."/>
            <person name="Nakayama K."/>
        </authorList>
    </citation>
    <scope>NUCLEOTIDE SEQUENCE</scope>
</reference>
<gene>
    <name evidence="3" type="ORF">Tci_042069</name>
</gene>
<dbReference type="Pfam" id="PF22936">
    <property type="entry name" value="Pol_BBD"/>
    <property type="match status" value="2"/>
</dbReference>
<feature type="region of interest" description="Disordered" evidence="1">
    <location>
        <begin position="79"/>
        <end position="111"/>
    </location>
</feature>
<feature type="domain" description="Retrovirus-related Pol polyprotein from transposon TNT 1-94-like beta-barrel" evidence="2">
    <location>
        <begin position="958"/>
        <end position="1000"/>
    </location>
</feature>
<protein>
    <submittedName>
        <fullName evidence="3">Ribonuclease H-like domain-containing protein</fullName>
    </submittedName>
</protein>
<dbReference type="InterPro" id="IPR054722">
    <property type="entry name" value="PolX-like_BBD"/>
</dbReference>
<dbReference type="EMBL" id="BKCJ010006052">
    <property type="protein sequence ID" value="GEU70091.1"/>
    <property type="molecule type" value="Genomic_DNA"/>
</dbReference>
<dbReference type="AlphaFoldDB" id="A0A6L2M829"/>
<accession>A0A6L2M829</accession>